<dbReference type="InterPro" id="IPR037207">
    <property type="entry name" value="Nuop51_4Fe4S-bd_sf"/>
</dbReference>
<dbReference type="InterPro" id="IPR001949">
    <property type="entry name" value="NADH-UbQ_OxRdtase_51kDa_CS"/>
</dbReference>
<dbReference type="Pfam" id="PF01512">
    <property type="entry name" value="Complex1_51K"/>
    <property type="match status" value="1"/>
</dbReference>
<dbReference type="Gene3D" id="3.10.20.600">
    <property type="match status" value="1"/>
</dbReference>
<dbReference type="GO" id="GO:0051539">
    <property type="term" value="F:4 iron, 4 sulfur cluster binding"/>
    <property type="evidence" value="ECO:0007669"/>
    <property type="project" value="UniProtKB-KW"/>
</dbReference>
<evidence type="ECO:0000313" key="9">
    <source>
        <dbReference type="Proteomes" id="UP000219467"/>
    </source>
</evidence>
<evidence type="ECO:0000256" key="6">
    <source>
        <dbReference type="ARBA" id="ARBA00023014"/>
    </source>
</evidence>
<dbReference type="Pfam" id="PF10531">
    <property type="entry name" value="SLBB"/>
    <property type="match status" value="1"/>
</dbReference>
<comment type="cofactor">
    <cofactor evidence="1">
        <name>FMN</name>
        <dbReference type="ChEBI" id="CHEBI:58210"/>
    </cofactor>
</comment>
<dbReference type="Pfam" id="PF10589">
    <property type="entry name" value="NADH_4Fe-4S"/>
    <property type="match status" value="1"/>
</dbReference>
<dbReference type="GO" id="GO:0046872">
    <property type="term" value="F:metal ion binding"/>
    <property type="evidence" value="ECO:0007669"/>
    <property type="project" value="UniProtKB-KW"/>
</dbReference>
<dbReference type="InterPro" id="IPR019554">
    <property type="entry name" value="Soluble_ligand-bd"/>
</dbReference>
<dbReference type="Gene3D" id="6.10.250.1450">
    <property type="match status" value="1"/>
</dbReference>
<dbReference type="InterPro" id="IPR037225">
    <property type="entry name" value="Nuo51_FMN-bd_sf"/>
</dbReference>
<dbReference type="Gene3D" id="3.40.50.11540">
    <property type="entry name" value="NADH-ubiquinone oxidoreductase 51kDa subunit"/>
    <property type="match status" value="1"/>
</dbReference>
<dbReference type="SMART" id="SM00928">
    <property type="entry name" value="NADH_4Fe-4S"/>
    <property type="match status" value="1"/>
</dbReference>
<proteinExistence type="inferred from homology"/>
<dbReference type="AlphaFoldDB" id="A0A285CL30"/>
<keyword evidence="3" id="KW-0004">4Fe-4S</keyword>
<evidence type="ECO:0000313" key="8">
    <source>
        <dbReference type="EMBL" id="SNX67723.1"/>
    </source>
</evidence>
<organism evidence="8 9">
    <name type="scientific">Cereibacter ovatus</name>
    <dbReference type="NCBI Taxonomy" id="439529"/>
    <lineage>
        <taxon>Bacteria</taxon>
        <taxon>Pseudomonadati</taxon>
        <taxon>Pseudomonadota</taxon>
        <taxon>Alphaproteobacteria</taxon>
        <taxon>Rhodobacterales</taxon>
        <taxon>Paracoccaceae</taxon>
        <taxon>Cereibacter</taxon>
    </lineage>
</organism>
<dbReference type="InterPro" id="IPR019575">
    <property type="entry name" value="Nuop51_4Fe4S-bd"/>
</dbReference>
<evidence type="ECO:0000256" key="5">
    <source>
        <dbReference type="ARBA" id="ARBA00023004"/>
    </source>
</evidence>
<gene>
    <name evidence="8" type="ORF">SAMN05878503_101361</name>
</gene>
<keyword evidence="5" id="KW-0408">Iron</keyword>
<sequence length="431" mass="45786">MTDLPLTGRARPDRKPHTLAEWRALGGYAAVERARAMAPSEVIDWVEAANLNGRGGAGFPAGRKWRFMPERGTTPGNGPNYLIVNGDEMEPGAFKDRFLLEALPHQLLEGALIAAHATHCDEAIVLIRDEYRPGIAAVERAIDEARNAGLLGGLHIRVHPSAGRYIVGEETALITALEGHRAVPRKRPPFPAQSGLWGRPTTVNNVETISLVPHVLTLGPQRFRALSRTEEGGTKLYGVSGRVKRPGLFEAPMGTTARELIERAGGISGDGTLRAFQPGGGASRFLGPDHLDTPLDFGHLARAGAMFGTGMLIVLDGSACPVGLIARHMRFYARESCGWCTPCREGLPLAAKILHAFEAGTARPEDLDLLHMTAAEAGPRGRSFCDLMGGAMAPLASGLEMFAAEFAAHLAGGCPHDKTHLSGGCPHGGTA</sequence>
<protein>
    <submittedName>
        <fullName evidence="8">NADH dehydrogenase subunit F</fullName>
    </submittedName>
</protein>
<dbReference type="EMBL" id="OAOQ01000001">
    <property type="protein sequence ID" value="SNX67723.1"/>
    <property type="molecule type" value="Genomic_DNA"/>
</dbReference>
<name>A0A285CL30_9RHOB</name>
<evidence type="ECO:0000256" key="1">
    <source>
        <dbReference type="ARBA" id="ARBA00001917"/>
    </source>
</evidence>
<comment type="similarity">
    <text evidence="2">Belongs to the complex I 51 kDa subunit family.</text>
</comment>
<evidence type="ECO:0000256" key="4">
    <source>
        <dbReference type="ARBA" id="ARBA00022723"/>
    </source>
</evidence>
<dbReference type="Proteomes" id="UP000219467">
    <property type="component" value="Unassembled WGS sequence"/>
</dbReference>
<dbReference type="InterPro" id="IPR011538">
    <property type="entry name" value="Nuo51_FMN-bd"/>
</dbReference>
<dbReference type="SUPFAM" id="SSF140490">
    <property type="entry name" value="Nqo1C-terminal domain-like"/>
    <property type="match status" value="1"/>
</dbReference>
<dbReference type="PROSITE" id="PS00645">
    <property type="entry name" value="COMPLEX1_51K_2"/>
    <property type="match status" value="1"/>
</dbReference>
<dbReference type="Gene3D" id="1.20.1440.230">
    <property type="entry name" value="NADH-ubiquinone oxidoreductase 51kDa subunit, iron-sulphur binding domain"/>
    <property type="match status" value="1"/>
</dbReference>
<keyword evidence="6" id="KW-0411">Iron-sulfur</keyword>
<reference evidence="9" key="1">
    <citation type="submission" date="2017-08" db="EMBL/GenBank/DDBJ databases">
        <authorList>
            <person name="Varghese N."/>
            <person name="Submissions S."/>
        </authorList>
    </citation>
    <scope>NUCLEOTIDE SEQUENCE [LARGE SCALE GENOMIC DNA]</scope>
    <source>
        <strain evidence="9">JA234</strain>
    </source>
</reference>
<dbReference type="SUPFAM" id="SSF142984">
    <property type="entry name" value="Nqo1 middle domain-like"/>
    <property type="match status" value="1"/>
</dbReference>
<dbReference type="PANTHER" id="PTHR43578:SF3">
    <property type="entry name" value="NADH-QUINONE OXIDOREDUCTASE SUBUNIT F"/>
    <property type="match status" value="1"/>
</dbReference>
<keyword evidence="9" id="KW-1185">Reference proteome</keyword>
<keyword evidence="4" id="KW-0479">Metal-binding</keyword>
<evidence type="ECO:0000256" key="3">
    <source>
        <dbReference type="ARBA" id="ARBA00022485"/>
    </source>
</evidence>
<dbReference type="GO" id="GO:0008137">
    <property type="term" value="F:NADH dehydrogenase (ubiquinone) activity"/>
    <property type="evidence" value="ECO:0007669"/>
    <property type="project" value="InterPro"/>
</dbReference>
<dbReference type="GO" id="GO:0010181">
    <property type="term" value="F:FMN binding"/>
    <property type="evidence" value="ECO:0007669"/>
    <property type="project" value="InterPro"/>
</dbReference>
<dbReference type="OrthoDB" id="9761899at2"/>
<evidence type="ECO:0000256" key="2">
    <source>
        <dbReference type="ARBA" id="ARBA00007523"/>
    </source>
</evidence>
<evidence type="ECO:0000259" key="7">
    <source>
        <dbReference type="SMART" id="SM00928"/>
    </source>
</evidence>
<dbReference type="SUPFAM" id="SSF142019">
    <property type="entry name" value="Nqo1 FMN-binding domain-like"/>
    <property type="match status" value="1"/>
</dbReference>
<dbReference type="PANTHER" id="PTHR43578">
    <property type="entry name" value="NADH-QUINONE OXIDOREDUCTASE SUBUNIT F"/>
    <property type="match status" value="1"/>
</dbReference>
<dbReference type="RefSeq" id="WP_097028955.1">
    <property type="nucleotide sequence ID" value="NZ_OAOQ01000001.1"/>
</dbReference>
<accession>A0A285CL30</accession>
<feature type="domain" description="NADH-ubiquinone oxidoreductase 51kDa subunit iron-sulphur binding" evidence="7">
    <location>
        <begin position="322"/>
        <end position="367"/>
    </location>
</feature>